<sequence length="86" mass="9677">MTNSIKQLCSTSYSNDDVHDDGGGRDGDVHDDDVRDDGGARDGDRDAHGDDDALFPWQVHLEHIGERRSSTWREGLQQRTSCFLLF</sequence>
<dbReference type="EMBL" id="BMAW01040774">
    <property type="protein sequence ID" value="GFU60979.1"/>
    <property type="molecule type" value="Genomic_DNA"/>
</dbReference>
<accession>A0A8X6R4G5</accession>
<protein>
    <submittedName>
        <fullName evidence="2">Uncharacterized protein</fullName>
    </submittedName>
</protein>
<feature type="region of interest" description="Disordered" evidence="1">
    <location>
        <begin position="1"/>
        <end position="52"/>
    </location>
</feature>
<feature type="compositionally biased region" description="Basic and acidic residues" evidence="1">
    <location>
        <begin position="16"/>
        <end position="51"/>
    </location>
</feature>
<comment type="caution">
    <text evidence="2">The sequence shown here is derived from an EMBL/GenBank/DDBJ whole genome shotgun (WGS) entry which is preliminary data.</text>
</comment>
<dbReference type="AlphaFoldDB" id="A0A8X6R4G5"/>
<organism evidence="2 3">
    <name type="scientific">Nephila pilipes</name>
    <name type="common">Giant wood spider</name>
    <name type="synonym">Nephila maculata</name>
    <dbReference type="NCBI Taxonomy" id="299642"/>
    <lineage>
        <taxon>Eukaryota</taxon>
        <taxon>Metazoa</taxon>
        <taxon>Ecdysozoa</taxon>
        <taxon>Arthropoda</taxon>
        <taxon>Chelicerata</taxon>
        <taxon>Arachnida</taxon>
        <taxon>Araneae</taxon>
        <taxon>Araneomorphae</taxon>
        <taxon>Entelegynae</taxon>
        <taxon>Araneoidea</taxon>
        <taxon>Nephilidae</taxon>
        <taxon>Nephila</taxon>
    </lineage>
</organism>
<evidence type="ECO:0000313" key="3">
    <source>
        <dbReference type="Proteomes" id="UP000887013"/>
    </source>
</evidence>
<feature type="compositionally biased region" description="Polar residues" evidence="1">
    <location>
        <begin position="1"/>
        <end position="15"/>
    </location>
</feature>
<keyword evidence="3" id="KW-1185">Reference proteome</keyword>
<reference evidence="2" key="1">
    <citation type="submission" date="2020-08" db="EMBL/GenBank/DDBJ databases">
        <title>Multicomponent nature underlies the extraordinary mechanical properties of spider dragline silk.</title>
        <authorList>
            <person name="Kono N."/>
            <person name="Nakamura H."/>
            <person name="Mori M."/>
            <person name="Yoshida Y."/>
            <person name="Ohtoshi R."/>
            <person name="Malay A.D."/>
            <person name="Moran D.A.P."/>
            <person name="Tomita M."/>
            <person name="Numata K."/>
            <person name="Arakawa K."/>
        </authorList>
    </citation>
    <scope>NUCLEOTIDE SEQUENCE</scope>
</reference>
<evidence type="ECO:0000256" key="1">
    <source>
        <dbReference type="SAM" id="MobiDB-lite"/>
    </source>
</evidence>
<proteinExistence type="predicted"/>
<gene>
    <name evidence="2" type="ORF">NPIL_652971</name>
</gene>
<dbReference type="Proteomes" id="UP000887013">
    <property type="component" value="Unassembled WGS sequence"/>
</dbReference>
<evidence type="ECO:0000313" key="2">
    <source>
        <dbReference type="EMBL" id="GFU60979.1"/>
    </source>
</evidence>
<name>A0A8X6R4G5_NEPPI</name>